<dbReference type="GO" id="GO:0042802">
    <property type="term" value="F:identical protein binding"/>
    <property type="evidence" value="ECO:0007669"/>
    <property type="project" value="TreeGrafter"/>
</dbReference>
<evidence type="ECO:0000256" key="1">
    <source>
        <dbReference type="ARBA" id="ARBA00022576"/>
    </source>
</evidence>
<feature type="modified residue" description="N6-(pyridoxal phosphate)lysine" evidence="5">
    <location>
        <position position="232"/>
    </location>
</feature>
<keyword evidence="4 5" id="KW-0663">Pyridoxal phosphate</keyword>
<keyword evidence="1 5" id="KW-0032">Aminotransferase</keyword>
<dbReference type="PROSITE" id="PS00600">
    <property type="entry name" value="AA_TRANSFER_CLASS_3"/>
    <property type="match status" value="1"/>
</dbReference>
<dbReference type="InterPro" id="IPR015422">
    <property type="entry name" value="PyrdxlP-dep_Trfase_small"/>
</dbReference>
<feature type="binding site" evidence="5">
    <location>
        <position position="121"/>
    </location>
    <ligand>
        <name>pyridoxal 5'-phosphate</name>
        <dbReference type="ChEBI" id="CHEBI:597326"/>
    </ligand>
</feature>
<comment type="caution">
    <text evidence="6">The sequence shown here is derived from an EMBL/GenBank/DDBJ whole genome shotgun (WGS) entry which is preliminary data.</text>
</comment>
<dbReference type="EC" id="2.6.1.11" evidence="5"/>
<dbReference type="OrthoDB" id="4510254at2"/>
<comment type="pathway">
    <text evidence="5">Amino-acid biosynthesis; L-arginine biosynthesis; N(2)-acetyl-L-ornithine from L-glutamate: step 4/4.</text>
</comment>
<dbReference type="SUPFAM" id="SSF53383">
    <property type="entry name" value="PLP-dependent transferases"/>
    <property type="match status" value="1"/>
</dbReference>
<proteinExistence type="inferred from homology"/>
<dbReference type="CDD" id="cd00610">
    <property type="entry name" value="OAT_like"/>
    <property type="match status" value="1"/>
</dbReference>
<protein>
    <recommendedName>
        <fullName evidence="5">Acetylornithine aminotransferase</fullName>
        <shortName evidence="5">ACOAT</shortName>
        <ecNumber evidence="5">2.6.1.11</ecNumber>
    </recommendedName>
</protein>
<comment type="similarity">
    <text evidence="5">Belongs to the class-III pyridoxal-phosphate-dependent aminotransferase family. ArgD subfamily.</text>
</comment>
<keyword evidence="3 5" id="KW-0808">Transferase</keyword>
<dbReference type="InterPro" id="IPR005814">
    <property type="entry name" value="Aminotrans_3"/>
</dbReference>
<dbReference type="NCBIfam" id="NF002325">
    <property type="entry name" value="PRK01278.1"/>
    <property type="match status" value="1"/>
</dbReference>
<dbReference type="InterPro" id="IPR049704">
    <property type="entry name" value="Aminotrans_3_PPA_site"/>
</dbReference>
<dbReference type="EMBL" id="RBIL01000002">
    <property type="protein sequence ID" value="RKQ87810.1"/>
    <property type="molecule type" value="Genomic_DNA"/>
</dbReference>
<keyword evidence="7" id="KW-1185">Reference proteome</keyword>
<dbReference type="GO" id="GO:0006526">
    <property type="term" value="P:L-arginine biosynthetic process"/>
    <property type="evidence" value="ECO:0007669"/>
    <property type="project" value="UniProtKB-UniRule"/>
</dbReference>
<dbReference type="FunFam" id="3.40.640.10:FF:000004">
    <property type="entry name" value="Acetylornithine aminotransferase"/>
    <property type="match status" value="1"/>
</dbReference>
<evidence type="ECO:0000256" key="2">
    <source>
        <dbReference type="ARBA" id="ARBA00022605"/>
    </source>
</evidence>
<evidence type="ECO:0000256" key="3">
    <source>
        <dbReference type="ARBA" id="ARBA00022679"/>
    </source>
</evidence>
<feature type="binding site" evidence="5">
    <location>
        <position position="124"/>
    </location>
    <ligand>
        <name>N(2)-acetyl-L-ornithine</name>
        <dbReference type="ChEBI" id="CHEBI:57805"/>
    </ligand>
</feature>
<keyword evidence="2 5" id="KW-0028">Amino-acid biosynthesis</keyword>
<dbReference type="Pfam" id="PF00202">
    <property type="entry name" value="Aminotran_3"/>
    <property type="match status" value="1"/>
</dbReference>
<dbReference type="InterPro" id="IPR015424">
    <property type="entry name" value="PyrdxlP-dep_Trfase"/>
</dbReference>
<keyword evidence="5" id="KW-0963">Cytoplasm</keyword>
<dbReference type="NCBIfam" id="TIGR00707">
    <property type="entry name" value="argD"/>
    <property type="match status" value="1"/>
</dbReference>
<dbReference type="Proteomes" id="UP000278962">
    <property type="component" value="Unassembled WGS sequence"/>
</dbReference>
<reference evidence="6 7" key="1">
    <citation type="submission" date="2018-10" db="EMBL/GenBank/DDBJ databases">
        <title>Genomic Encyclopedia of Archaeal and Bacterial Type Strains, Phase II (KMG-II): from individual species to whole genera.</title>
        <authorList>
            <person name="Goeker M."/>
        </authorList>
    </citation>
    <scope>NUCLEOTIDE SEQUENCE [LARGE SCALE GENOMIC DNA]</scope>
    <source>
        <strain evidence="6 7">DSM 14954</strain>
    </source>
</reference>
<comment type="catalytic activity">
    <reaction evidence="5">
        <text>N(2)-acetyl-L-ornithine + 2-oxoglutarate = N-acetyl-L-glutamate 5-semialdehyde + L-glutamate</text>
        <dbReference type="Rhea" id="RHEA:18049"/>
        <dbReference type="ChEBI" id="CHEBI:16810"/>
        <dbReference type="ChEBI" id="CHEBI:29123"/>
        <dbReference type="ChEBI" id="CHEBI:29985"/>
        <dbReference type="ChEBI" id="CHEBI:57805"/>
        <dbReference type="EC" id="2.6.1.11"/>
    </reaction>
</comment>
<evidence type="ECO:0000256" key="4">
    <source>
        <dbReference type="ARBA" id="ARBA00022898"/>
    </source>
</evidence>
<keyword evidence="5" id="KW-0055">Arginine biosynthesis</keyword>
<sequence length="371" mass="39167">MSLANTYARYPVEFVSGQGAWLTDSGGERYLDFLSGIAVNNLGHCHPQVVAAVQEQVGRLMHVSNLFYTEPNVRLAERLAARSFGESVFFCNSGAEANEAAIKLVRKHRPRGDVIVALNAFHGRTYGALSATPQEAKQAPFAPLVPGFRAIEATEIAAAVDADTAAVLIEPIQGESGVNVMSPELLAGIRAACDAVGAALVFDEVQTGMGRTGSLWAYEQLGVEPDAMTLAKGLGGGLPIGALVIGPKLQSVFAPGDHGSTFAGGPVVSAAANVALDVIDDEAFLARVRESGERLVEKLRELPYVASVRGRGLMVAAEITTEAPKLAARALTEQRLIINATGATTLRFLPPLIVSPEEIDDAVDRLKMLEI</sequence>
<gene>
    <name evidence="5" type="primary">argD</name>
    <name evidence="6" type="ORF">C8N24_5839</name>
</gene>
<comment type="subunit">
    <text evidence="5">Homodimer.</text>
</comment>
<dbReference type="Gene3D" id="3.90.1150.10">
    <property type="entry name" value="Aspartate Aminotransferase, domain 1"/>
    <property type="match status" value="1"/>
</dbReference>
<name>A0A660L8B5_9ACTN</name>
<dbReference type="PIRSF" id="PIRSF000521">
    <property type="entry name" value="Transaminase_4ab_Lys_Orn"/>
    <property type="match status" value="1"/>
</dbReference>
<dbReference type="RefSeq" id="WP_121256711.1">
    <property type="nucleotide sequence ID" value="NZ_RBIL01000002.1"/>
</dbReference>
<dbReference type="InterPro" id="IPR015421">
    <property type="entry name" value="PyrdxlP-dep_Trfase_major"/>
</dbReference>
<dbReference type="GO" id="GO:0005737">
    <property type="term" value="C:cytoplasm"/>
    <property type="evidence" value="ECO:0007669"/>
    <property type="project" value="UniProtKB-SubCell"/>
</dbReference>
<feature type="binding site" evidence="5">
    <location>
        <position position="261"/>
    </location>
    <ligand>
        <name>pyridoxal 5'-phosphate</name>
        <dbReference type="ChEBI" id="CHEBI:597326"/>
    </ligand>
</feature>
<comment type="miscellaneous">
    <text evidence="5">May also have succinyldiaminopimelate aminotransferase activity, thus carrying out the corresponding step in lysine biosynthesis.</text>
</comment>
<feature type="binding site" evidence="5">
    <location>
        <begin position="203"/>
        <end position="206"/>
    </location>
    <ligand>
        <name>pyridoxal 5'-phosphate</name>
        <dbReference type="ChEBI" id="CHEBI:597326"/>
    </ligand>
</feature>
<dbReference type="GO" id="GO:0003992">
    <property type="term" value="F:N2-acetyl-L-ornithine:2-oxoglutarate 5-aminotransferase activity"/>
    <property type="evidence" value="ECO:0007669"/>
    <property type="project" value="UniProtKB-UniRule"/>
</dbReference>
<dbReference type="HAMAP" id="MF_01107">
    <property type="entry name" value="ArgD_aminotrans_3"/>
    <property type="match status" value="1"/>
</dbReference>
<feature type="binding site" evidence="5">
    <location>
        <position position="260"/>
    </location>
    <ligand>
        <name>N(2)-acetyl-L-ornithine</name>
        <dbReference type="ChEBI" id="CHEBI:57805"/>
    </ligand>
</feature>
<dbReference type="UniPathway" id="UPA00068">
    <property type="reaction ID" value="UER00109"/>
</dbReference>
<organism evidence="6 7">
    <name type="scientific">Solirubrobacter pauli</name>
    <dbReference type="NCBI Taxonomy" id="166793"/>
    <lineage>
        <taxon>Bacteria</taxon>
        <taxon>Bacillati</taxon>
        <taxon>Actinomycetota</taxon>
        <taxon>Thermoleophilia</taxon>
        <taxon>Solirubrobacterales</taxon>
        <taxon>Solirubrobacteraceae</taxon>
        <taxon>Solirubrobacter</taxon>
    </lineage>
</organism>
<dbReference type="AlphaFoldDB" id="A0A660L8B5"/>
<dbReference type="InterPro" id="IPR004636">
    <property type="entry name" value="AcOrn/SuccOrn_fam"/>
</dbReference>
<accession>A0A660L8B5</accession>
<comment type="subcellular location">
    <subcellularLocation>
        <location evidence="5">Cytoplasm</location>
    </subcellularLocation>
</comment>
<dbReference type="PANTHER" id="PTHR11986:SF79">
    <property type="entry name" value="ACETYLORNITHINE AMINOTRANSFERASE, MITOCHONDRIAL"/>
    <property type="match status" value="1"/>
</dbReference>
<feature type="binding site" evidence="5">
    <location>
        <begin position="94"/>
        <end position="95"/>
    </location>
    <ligand>
        <name>pyridoxal 5'-phosphate</name>
        <dbReference type="ChEBI" id="CHEBI:597326"/>
    </ligand>
</feature>
<evidence type="ECO:0000313" key="7">
    <source>
        <dbReference type="Proteomes" id="UP000278962"/>
    </source>
</evidence>
<dbReference type="InterPro" id="IPR050103">
    <property type="entry name" value="Class-III_PLP-dep_AT"/>
</dbReference>
<evidence type="ECO:0000313" key="6">
    <source>
        <dbReference type="EMBL" id="RKQ87810.1"/>
    </source>
</evidence>
<comment type="cofactor">
    <cofactor evidence="5">
        <name>pyridoxal 5'-phosphate</name>
        <dbReference type="ChEBI" id="CHEBI:597326"/>
    </cofactor>
    <text evidence="5">Binds 1 pyridoxal phosphate per subunit.</text>
</comment>
<dbReference type="GO" id="GO:0030170">
    <property type="term" value="F:pyridoxal phosphate binding"/>
    <property type="evidence" value="ECO:0007669"/>
    <property type="project" value="InterPro"/>
</dbReference>
<dbReference type="Gene3D" id="3.40.640.10">
    <property type="entry name" value="Type I PLP-dependent aspartate aminotransferase-like (Major domain)"/>
    <property type="match status" value="1"/>
</dbReference>
<dbReference type="PANTHER" id="PTHR11986">
    <property type="entry name" value="AMINOTRANSFERASE CLASS III"/>
    <property type="match status" value="1"/>
</dbReference>
<evidence type="ECO:0000256" key="5">
    <source>
        <dbReference type="HAMAP-Rule" id="MF_01107"/>
    </source>
</evidence>